<evidence type="ECO:0000256" key="3">
    <source>
        <dbReference type="SAM" id="MobiDB-lite"/>
    </source>
</evidence>
<gene>
    <name evidence="4" type="ORF">OL599_14695</name>
</gene>
<organism evidence="4 5">
    <name type="scientific">Limobrevibacterium gyesilva</name>
    <dbReference type="NCBI Taxonomy" id="2991712"/>
    <lineage>
        <taxon>Bacteria</taxon>
        <taxon>Pseudomonadati</taxon>
        <taxon>Pseudomonadota</taxon>
        <taxon>Alphaproteobacteria</taxon>
        <taxon>Acetobacterales</taxon>
        <taxon>Acetobacteraceae</taxon>
        <taxon>Limobrevibacterium</taxon>
    </lineage>
</organism>
<dbReference type="GO" id="GO:0005829">
    <property type="term" value="C:cytosol"/>
    <property type="evidence" value="ECO:0007669"/>
    <property type="project" value="TreeGrafter"/>
</dbReference>
<dbReference type="Gene3D" id="3.40.50.300">
    <property type="entry name" value="P-loop containing nucleotide triphosphate hydrolases"/>
    <property type="match status" value="1"/>
</dbReference>
<dbReference type="GO" id="GO:0016887">
    <property type="term" value="F:ATP hydrolysis activity"/>
    <property type="evidence" value="ECO:0007669"/>
    <property type="project" value="TreeGrafter"/>
</dbReference>
<dbReference type="PANTHER" id="PTHR43384">
    <property type="entry name" value="SEPTUM SITE-DETERMINING PROTEIN MIND HOMOLOG, CHLOROPLASTIC-RELATED"/>
    <property type="match status" value="1"/>
</dbReference>
<keyword evidence="1" id="KW-0547">Nucleotide-binding</keyword>
<accession>A0AA41YSR7</accession>
<dbReference type="Proteomes" id="UP001165679">
    <property type="component" value="Unassembled WGS sequence"/>
</dbReference>
<dbReference type="PANTHER" id="PTHR43384:SF6">
    <property type="entry name" value="SEPTUM SITE-DETERMINING PROTEIN MIND HOMOLOG, CHLOROPLASTIC"/>
    <property type="match status" value="1"/>
</dbReference>
<name>A0AA41YSR7_9PROT</name>
<evidence type="ECO:0008006" key="6">
    <source>
        <dbReference type="Google" id="ProtNLM"/>
    </source>
</evidence>
<dbReference type="GO" id="GO:0051782">
    <property type="term" value="P:negative regulation of cell division"/>
    <property type="evidence" value="ECO:0007669"/>
    <property type="project" value="TreeGrafter"/>
</dbReference>
<comment type="caution">
    <text evidence="4">The sequence shown here is derived from an EMBL/GenBank/DDBJ whole genome shotgun (WGS) entry which is preliminary data.</text>
</comment>
<dbReference type="GO" id="GO:0009898">
    <property type="term" value="C:cytoplasmic side of plasma membrane"/>
    <property type="evidence" value="ECO:0007669"/>
    <property type="project" value="TreeGrafter"/>
</dbReference>
<dbReference type="InterPro" id="IPR050625">
    <property type="entry name" value="ParA/MinD_ATPase"/>
</dbReference>
<evidence type="ECO:0000313" key="5">
    <source>
        <dbReference type="Proteomes" id="UP001165679"/>
    </source>
</evidence>
<evidence type="ECO:0000256" key="1">
    <source>
        <dbReference type="ARBA" id="ARBA00022741"/>
    </source>
</evidence>
<evidence type="ECO:0000256" key="2">
    <source>
        <dbReference type="ARBA" id="ARBA00022840"/>
    </source>
</evidence>
<dbReference type="SUPFAM" id="SSF52540">
    <property type="entry name" value="P-loop containing nucleoside triphosphate hydrolases"/>
    <property type="match status" value="1"/>
</dbReference>
<evidence type="ECO:0000313" key="4">
    <source>
        <dbReference type="EMBL" id="MCW3475825.1"/>
    </source>
</evidence>
<reference evidence="4" key="1">
    <citation type="submission" date="2022-09" db="EMBL/GenBank/DDBJ databases">
        <title>Rhodovastum sp. nov. RN2-1 isolated from soil in Seongnam, South Korea.</title>
        <authorList>
            <person name="Le N.T."/>
        </authorList>
    </citation>
    <scope>NUCLEOTIDE SEQUENCE</scope>
    <source>
        <strain evidence="4">RN2-1</strain>
    </source>
</reference>
<dbReference type="InterPro" id="IPR027417">
    <property type="entry name" value="P-loop_NTPase"/>
</dbReference>
<dbReference type="EMBL" id="JAPDNT010000012">
    <property type="protein sequence ID" value="MCW3475825.1"/>
    <property type="molecule type" value="Genomic_DNA"/>
</dbReference>
<dbReference type="RefSeq" id="WP_264714554.1">
    <property type="nucleotide sequence ID" value="NZ_JAPDNT010000012.1"/>
</dbReference>
<dbReference type="GO" id="GO:0005524">
    <property type="term" value="F:ATP binding"/>
    <property type="evidence" value="ECO:0007669"/>
    <property type="project" value="UniProtKB-KW"/>
</dbReference>
<keyword evidence="5" id="KW-1185">Reference proteome</keyword>
<proteinExistence type="predicted"/>
<reference evidence="4" key="2">
    <citation type="submission" date="2022-10" db="EMBL/GenBank/DDBJ databases">
        <authorList>
            <person name="Trinh H.N."/>
        </authorList>
    </citation>
    <scope>NUCLEOTIDE SEQUENCE</scope>
    <source>
        <strain evidence="4">RN2-1</strain>
    </source>
</reference>
<sequence length="423" mass="45732">MADGDTLALQRQSASDLPAQAGRHDRPALVAFVEDAATEAALREGLADVAHTDLDIRRGGIKAAIHALRKAATPRVLIVDVTGVEQPLTALHDLSFVSEPDVRVLVIGELNNLDFYREVTRGLGALEYLTKPVTRDMISRHFAPLVVGRAPAEETGPGGRVVSITGVRGGVGATTIAVNLAYHFGVTADRHTVLLDPDLHLGTAAMLLDCPAGPGLRMALENPERIDELFVERSAQPVSDRLHVLAGEVKLAEQPGYAPNAAQALIQALSRRYNFVVCDVPFAPHPLYRDLLDISQQRVLVMEPTLACVRDALRLLSLPAGSGQTRRPIIVLNRLGLKGSLTRRKVEEALKTKVDIVVPDLPRAVENAATLGQAIASNRNGFRRGIVELARLTAFVRLLDASKSGEDTDGPKARRRWRLFGGR</sequence>
<protein>
    <recommendedName>
        <fullName evidence="6">Pilus assembly protein CpaE</fullName>
    </recommendedName>
</protein>
<feature type="region of interest" description="Disordered" evidence="3">
    <location>
        <begin position="1"/>
        <end position="22"/>
    </location>
</feature>
<dbReference type="Gene3D" id="3.40.50.2300">
    <property type="match status" value="1"/>
</dbReference>
<keyword evidence="2" id="KW-0067">ATP-binding</keyword>
<dbReference type="AlphaFoldDB" id="A0AA41YSR7"/>